<keyword evidence="3" id="KW-1185">Reference proteome</keyword>
<dbReference type="EMBL" id="JSCE01000263">
    <property type="protein sequence ID" value="KHM45451.1"/>
    <property type="molecule type" value="Genomic_DNA"/>
</dbReference>
<reference evidence="1 3" key="1">
    <citation type="journal article" date="2013" name="PLoS ONE">
        <title>Identification and characterization of three novel lipases belonging to families II and V from Anaerovibrio lipolyticus 5ST.</title>
        <authorList>
            <person name="Prive F."/>
            <person name="Kaderbhai N.N."/>
            <person name="Girdwood S."/>
            <person name="Worgan H.J."/>
            <person name="Pinloche E."/>
            <person name="Scollan N.D."/>
            <person name="Huws S.A."/>
            <person name="Newbold C.J."/>
        </authorList>
    </citation>
    <scope>NUCLEOTIDE SEQUENCE [LARGE SCALE GENOMIC DNA]</scope>
    <source>
        <strain evidence="1 3">5S</strain>
    </source>
</reference>
<reference evidence="1" key="2">
    <citation type="submission" date="2014-10" db="EMBL/GenBank/DDBJ databases">
        <authorList>
            <person name="Prive F."/>
            <person name="Kaderbhai N.N."/>
            <person name="Girdwood S."/>
            <person name="Worgan H.J."/>
            <person name="Pinloche E."/>
            <person name="Scollan N.D."/>
            <person name="Huws S.A."/>
            <person name="Newbold C.J."/>
        </authorList>
    </citation>
    <scope>NUCLEOTIDE SEQUENCE</scope>
    <source>
        <strain evidence="1">5S</strain>
    </source>
</reference>
<dbReference type="AlphaFoldDB" id="A0A0B2JGK4"/>
<dbReference type="EMBL" id="JSCE01000119">
    <property type="protein sequence ID" value="KHM52270.1"/>
    <property type="molecule type" value="Genomic_DNA"/>
</dbReference>
<dbReference type="STRING" id="82374.NZ47_05795"/>
<proteinExistence type="predicted"/>
<evidence type="ECO:0000313" key="2">
    <source>
        <dbReference type="EMBL" id="KHM52270.1"/>
    </source>
</evidence>
<evidence type="ECO:0000313" key="3">
    <source>
        <dbReference type="Proteomes" id="UP000030993"/>
    </source>
</evidence>
<evidence type="ECO:0000313" key="1">
    <source>
        <dbReference type="EMBL" id="KHM45451.1"/>
    </source>
</evidence>
<organism evidence="1 3">
    <name type="scientific">Anaerovibrio lipolyticus</name>
    <dbReference type="NCBI Taxonomy" id="82374"/>
    <lineage>
        <taxon>Bacteria</taxon>
        <taxon>Bacillati</taxon>
        <taxon>Bacillota</taxon>
        <taxon>Negativicutes</taxon>
        <taxon>Selenomonadales</taxon>
        <taxon>Selenomonadaceae</taxon>
        <taxon>Anaerovibrio</taxon>
    </lineage>
</organism>
<name>A0A0B2JGK4_9FIRM</name>
<feature type="non-terminal residue" evidence="1">
    <location>
        <position position="46"/>
    </location>
</feature>
<accession>A0A0B2JGK4</accession>
<sequence>MSTKIIQLNEAAIKGELKNLVKNSVEETLNALLDHEADELVNADRY</sequence>
<dbReference type="Proteomes" id="UP000030993">
    <property type="component" value="Unassembled WGS sequence"/>
</dbReference>
<protein>
    <submittedName>
        <fullName evidence="1">Transposase</fullName>
    </submittedName>
</protein>
<gene>
    <name evidence="2" type="ORF">NZ47_05795</name>
    <name evidence="1" type="ORF">NZ47_13940</name>
</gene>
<comment type="caution">
    <text evidence="1">The sequence shown here is derived from an EMBL/GenBank/DDBJ whole genome shotgun (WGS) entry which is preliminary data.</text>
</comment>